<keyword evidence="3" id="KW-1185">Reference proteome</keyword>
<dbReference type="Proteomes" id="UP000287033">
    <property type="component" value="Unassembled WGS sequence"/>
</dbReference>
<feature type="region of interest" description="Disordered" evidence="1">
    <location>
        <begin position="1"/>
        <end position="83"/>
    </location>
</feature>
<comment type="caution">
    <text evidence="2">The sequence shown here is derived from an EMBL/GenBank/DDBJ whole genome shotgun (WGS) entry which is preliminary data.</text>
</comment>
<reference evidence="2 3" key="1">
    <citation type="journal article" date="2018" name="Nat. Ecol. Evol.">
        <title>Shark genomes provide insights into elasmobranch evolution and the origin of vertebrates.</title>
        <authorList>
            <person name="Hara Y"/>
            <person name="Yamaguchi K"/>
            <person name="Onimaru K"/>
            <person name="Kadota M"/>
            <person name="Koyanagi M"/>
            <person name="Keeley SD"/>
            <person name="Tatsumi K"/>
            <person name="Tanaka K"/>
            <person name="Motone F"/>
            <person name="Kageyama Y"/>
            <person name="Nozu R"/>
            <person name="Adachi N"/>
            <person name="Nishimura O"/>
            <person name="Nakagawa R"/>
            <person name="Tanegashima C"/>
            <person name="Kiyatake I"/>
            <person name="Matsumoto R"/>
            <person name="Murakumo K"/>
            <person name="Nishida K"/>
            <person name="Terakita A"/>
            <person name="Kuratani S"/>
            <person name="Sato K"/>
            <person name="Hyodo S Kuraku.S."/>
        </authorList>
    </citation>
    <scope>NUCLEOTIDE SEQUENCE [LARGE SCALE GENOMIC DNA]</scope>
</reference>
<evidence type="ECO:0000313" key="2">
    <source>
        <dbReference type="EMBL" id="GCC43852.1"/>
    </source>
</evidence>
<gene>
    <name evidence="2" type="ORF">chiPu_0027770</name>
</gene>
<dbReference type="EMBL" id="BEZZ01113220">
    <property type="protein sequence ID" value="GCC43852.1"/>
    <property type="molecule type" value="Genomic_DNA"/>
</dbReference>
<accession>A0A401TMK3</accession>
<feature type="non-terminal residue" evidence="2">
    <location>
        <position position="1"/>
    </location>
</feature>
<evidence type="ECO:0000313" key="3">
    <source>
        <dbReference type="Proteomes" id="UP000287033"/>
    </source>
</evidence>
<sequence length="112" mass="12260">GQAPGVGRAPGLRDPWDAPAFGRGSPRTAPSRDLQRDLEAGRTELPTDPPIRGGQRQDISRPLLPGSNTFPQGKRHPRPPLLRLRGCGSLLRHCDRRRGLRADFLHPGAPVR</sequence>
<feature type="compositionally biased region" description="Basic and acidic residues" evidence="1">
    <location>
        <begin position="33"/>
        <end position="42"/>
    </location>
</feature>
<dbReference type="AlphaFoldDB" id="A0A401TMK3"/>
<evidence type="ECO:0000256" key="1">
    <source>
        <dbReference type="SAM" id="MobiDB-lite"/>
    </source>
</evidence>
<proteinExistence type="predicted"/>
<name>A0A401TMK3_CHIPU</name>
<organism evidence="2 3">
    <name type="scientific">Chiloscyllium punctatum</name>
    <name type="common">Brownbanded bambooshark</name>
    <name type="synonym">Hemiscyllium punctatum</name>
    <dbReference type="NCBI Taxonomy" id="137246"/>
    <lineage>
        <taxon>Eukaryota</taxon>
        <taxon>Metazoa</taxon>
        <taxon>Chordata</taxon>
        <taxon>Craniata</taxon>
        <taxon>Vertebrata</taxon>
        <taxon>Chondrichthyes</taxon>
        <taxon>Elasmobranchii</taxon>
        <taxon>Galeomorphii</taxon>
        <taxon>Galeoidea</taxon>
        <taxon>Orectolobiformes</taxon>
        <taxon>Hemiscylliidae</taxon>
        <taxon>Chiloscyllium</taxon>
    </lineage>
</organism>
<protein>
    <submittedName>
        <fullName evidence="2">Uncharacterized protein</fullName>
    </submittedName>
</protein>